<organism evidence="3 5">
    <name type="scientific">Burkholderia ubonensis</name>
    <dbReference type="NCBI Taxonomy" id="101571"/>
    <lineage>
        <taxon>Bacteria</taxon>
        <taxon>Pseudomonadati</taxon>
        <taxon>Pseudomonadota</taxon>
        <taxon>Betaproteobacteria</taxon>
        <taxon>Burkholderiales</taxon>
        <taxon>Burkholderiaceae</taxon>
        <taxon>Burkholderia</taxon>
        <taxon>Burkholderia cepacia complex</taxon>
    </lineage>
</organism>
<keyword evidence="1" id="KW-1133">Transmembrane helix</keyword>
<dbReference type="EMBL" id="LPBJ01000129">
    <property type="protein sequence ID" value="KVP83586.1"/>
    <property type="molecule type" value="Genomic_DNA"/>
</dbReference>
<keyword evidence="4" id="KW-1185">Reference proteome</keyword>
<dbReference type="AlphaFoldDB" id="A0A106PA39"/>
<keyword evidence="1" id="KW-0812">Transmembrane</keyword>
<feature type="transmembrane region" description="Helical" evidence="1">
    <location>
        <begin position="69"/>
        <end position="88"/>
    </location>
</feature>
<keyword evidence="1" id="KW-0472">Membrane</keyword>
<feature type="transmembrane region" description="Helical" evidence="1">
    <location>
        <begin position="121"/>
        <end position="140"/>
    </location>
</feature>
<proteinExistence type="predicted"/>
<sequence>MLVIKLIIAIAAIATIVFGITKFNQHCLDKFGHAFFTKPAFYATTVALVLLIAGNYWRHSAALNHGDTLNGIAIMAIGIAVAGGLVYVNIRRTDAIYGIGGSVVQLGLFSALAWVSLPLMALVLVGQFLLIMTARPVYVVNR</sequence>
<comment type="caution">
    <text evidence="3">The sequence shown here is derived from an EMBL/GenBank/DDBJ whole genome shotgun (WGS) entry which is preliminary data.</text>
</comment>
<evidence type="ECO:0000313" key="3">
    <source>
        <dbReference type="EMBL" id="KWA81669.1"/>
    </source>
</evidence>
<feature type="transmembrane region" description="Helical" evidence="1">
    <location>
        <begin position="6"/>
        <end position="23"/>
    </location>
</feature>
<evidence type="ECO:0000313" key="4">
    <source>
        <dbReference type="Proteomes" id="UP000056453"/>
    </source>
</evidence>
<gene>
    <name evidence="2" type="ORF">WJ96_25380</name>
    <name evidence="3" type="ORF">WL29_28890</name>
</gene>
<protein>
    <submittedName>
        <fullName evidence="3">Uncharacterized protein</fullName>
    </submittedName>
</protein>
<feature type="transmembrane region" description="Helical" evidence="1">
    <location>
        <begin position="35"/>
        <end position="57"/>
    </location>
</feature>
<dbReference type="Proteomes" id="UP000056453">
    <property type="component" value="Unassembled WGS sequence"/>
</dbReference>
<evidence type="ECO:0000256" key="1">
    <source>
        <dbReference type="SAM" id="Phobius"/>
    </source>
</evidence>
<dbReference type="RefSeq" id="WP_059664138.1">
    <property type="nucleotide sequence ID" value="NZ_LOVE01000122.1"/>
</dbReference>
<evidence type="ECO:0000313" key="5">
    <source>
        <dbReference type="Proteomes" id="UP000060630"/>
    </source>
</evidence>
<evidence type="ECO:0000313" key="2">
    <source>
        <dbReference type="EMBL" id="KVP83586.1"/>
    </source>
</evidence>
<name>A0A106PA39_9BURK</name>
<accession>A0A106PA39</accession>
<dbReference type="Proteomes" id="UP000060630">
    <property type="component" value="Unassembled WGS sequence"/>
</dbReference>
<reference evidence="4 5" key="1">
    <citation type="submission" date="2015-11" db="EMBL/GenBank/DDBJ databases">
        <title>Expanding the genomic diversity of Burkholderia species for the development of highly accurate diagnostics.</title>
        <authorList>
            <person name="Sahl J."/>
            <person name="Keim P."/>
            <person name="Wagner D."/>
        </authorList>
    </citation>
    <scope>NUCLEOTIDE SEQUENCE [LARGE SCALE GENOMIC DNA]</scope>
    <source>
        <strain evidence="2 4">MSMB1808WGS</strain>
        <strain evidence="3 5">MSMB2087WGS</strain>
    </source>
</reference>
<dbReference type="EMBL" id="LPHD01000079">
    <property type="protein sequence ID" value="KWA81669.1"/>
    <property type="molecule type" value="Genomic_DNA"/>
</dbReference>